<dbReference type="InterPro" id="IPR007475">
    <property type="entry name" value="UbiK"/>
</dbReference>
<evidence type="ECO:0000313" key="3">
    <source>
        <dbReference type="Proteomes" id="UP000198305"/>
    </source>
</evidence>
<gene>
    <name evidence="1" type="primary">ubiK</name>
    <name evidence="2" type="ORF">SAMN05192560_0111</name>
</gene>
<evidence type="ECO:0000256" key="1">
    <source>
        <dbReference type="HAMAP-Rule" id="MF_02216"/>
    </source>
</evidence>
<comment type="subcellular location">
    <subcellularLocation>
        <location evidence="1">Cytoplasm</location>
    </subcellularLocation>
</comment>
<accession>A0A238XRN9</accession>
<evidence type="ECO:0000313" key="2">
    <source>
        <dbReference type="EMBL" id="SNR61171.1"/>
    </source>
</evidence>
<proteinExistence type="inferred from homology"/>
<protein>
    <recommendedName>
        <fullName evidence="1">Ubiquinone biosynthesis accessory factor UbiK</fullName>
    </recommendedName>
</protein>
<dbReference type="Proteomes" id="UP000198305">
    <property type="component" value="Unassembled WGS sequence"/>
</dbReference>
<name>A0A238XRN9_9PROT</name>
<organism evidence="2 3">
    <name type="scientific">Methylobacillus rhizosphaerae</name>
    <dbReference type="NCBI Taxonomy" id="551994"/>
    <lineage>
        <taxon>Bacteria</taxon>
        <taxon>Pseudomonadati</taxon>
        <taxon>Pseudomonadota</taxon>
        <taxon>Betaproteobacteria</taxon>
        <taxon>Nitrosomonadales</taxon>
        <taxon>Methylophilaceae</taxon>
        <taxon>Methylobacillus</taxon>
    </lineage>
</organism>
<comment type="pathway">
    <text evidence="1">Cofactor biosynthesis; ubiquinone biosynthesis.</text>
</comment>
<dbReference type="HAMAP" id="MF_02216">
    <property type="entry name" value="UbiK"/>
    <property type="match status" value="1"/>
</dbReference>
<reference evidence="3" key="1">
    <citation type="submission" date="2017-06" db="EMBL/GenBank/DDBJ databases">
        <authorList>
            <person name="Varghese N."/>
            <person name="Submissions S."/>
        </authorList>
    </citation>
    <scope>NUCLEOTIDE SEQUENCE [LARGE SCALE GENOMIC DNA]</scope>
    <source>
        <strain evidence="3">Ca-68</strain>
    </source>
</reference>
<dbReference type="GO" id="GO:0005737">
    <property type="term" value="C:cytoplasm"/>
    <property type="evidence" value="ECO:0007669"/>
    <property type="project" value="UniProtKB-SubCell"/>
</dbReference>
<keyword evidence="3" id="KW-1185">Reference proteome</keyword>
<dbReference type="EMBL" id="FZOA01000001">
    <property type="protein sequence ID" value="SNR61171.1"/>
    <property type="molecule type" value="Genomic_DNA"/>
</dbReference>
<keyword evidence="1" id="KW-0831">Ubiquinone biosynthesis</keyword>
<dbReference type="OrthoDB" id="5297354at2"/>
<dbReference type="GO" id="GO:0006744">
    <property type="term" value="P:ubiquinone biosynthetic process"/>
    <property type="evidence" value="ECO:0007669"/>
    <property type="project" value="UniProtKB-UniRule"/>
</dbReference>
<dbReference type="UniPathway" id="UPA00232"/>
<comment type="similarity">
    <text evidence="1">Belongs to the UbiK family.</text>
</comment>
<dbReference type="PANTHER" id="PTHR38040:SF1">
    <property type="entry name" value="UBIQUINONE BIOSYNTHESIS ACCESSORY FACTOR UBIK"/>
    <property type="match status" value="1"/>
</dbReference>
<dbReference type="Pfam" id="PF04380">
    <property type="entry name" value="BMFP"/>
    <property type="match status" value="1"/>
</dbReference>
<sequence>MSTQLIDELSNKIKEMYSSLPTGEMDGNLHALLQGAFTKLELVSREEFDVQAEILRKTRERLVELEAQVAVLEASLEKSE</sequence>
<keyword evidence="1" id="KW-0963">Cytoplasm</keyword>
<comment type="function">
    <text evidence="1">Required for efficient ubiquinone (coenzyme Q) biosynthesis. UbiK is probably an accessory factor of Ubi enzymes and facilitates ubiquinone biosynthesis by acting as an assembly factor, a targeting factor, or both.</text>
</comment>
<dbReference type="PANTHER" id="PTHR38040">
    <property type="entry name" value="UBIQUINONE BIOSYNTHESIS ACCESSORY FACTOR UBIK"/>
    <property type="match status" value="1"/>
</dbReference>
<dbReference type="AlphaFoldDB" id="A0A238XRN9"/>